<feature type="non-terminal residue" evidence="3">
    <location>
        <position position="1"/>
    </location>
</feature>
<feature type="compositionally biased region" description="Basic residues" evidence="1">
    <location>
        <begin position="144"/>
        <end position="156"/>
    </location>
</feature>
<name>A0A5J9U2U1_9POAL</name>
<dbReference type="Gramene" id="TVU17914">
    <property type="protein sequence ID" value="TVU17914"/>
    <property type="gene ID" value="EJB05_33976"/>
</dbReference>
<feature type="signal peptide" evidence="2">
    <location>
        <begin position="1"/>
        <end position="20"/>
    </location>
</feature>
<sequence length="165" mass="18341">MPGAVVQLQLWLWLWRPCTGAWRYDPTIACWQLVTRRAPSQDLVPIAVEASRAKHLAGKIQTDFGDEAQADWFRHQSFTMTLRCNPQANELAAFSTDENESRKQNYLSFAELDVDVDASAMAVAAAYGRGGAALRRGGEEGAHRMRRGTALRRQGRRPSTGGHAE</sequence>
<keyword evidence="2" id="KW-0732">Signal</keyword>
<reference evidence="3 4" key="1">
    <citation type="journal article" date="2019" name="Sci. Rep.">
        <title>A high-quality genome of Eragrostis curvula grass provides insights into Poaceae evolution and supports new strategies to enhance forage quality.</title>
        <authorList>
            <person name="Carballo J."/>
            <person name="Santos B.A.C.M."/>
            <person name="Zappacosta D."/>
            <person name="Garbus I."/>
            <person name="Selva J.P."/>
            <person name="Gallo C.A."/>
            <person name="Diaz A."/>
            <person name="Albertini E."/>
            <person name="Caccamo M."/>
            <person name="Echenique V."/>
        </authorList>
    </citation>
    <scope>NUCLEOTIDE SEQUENCE [LARGE SCALE GENOMIC DNA]</scope>
    <source>
        <strain evidence="4">cv. Victoria</strain>
        <tissue evidence="3">Leaf</tissue>
    </source>
</reference>
<dbReference type="Proteomes" id="UP000324897">
    <property type="component" value="Chromosome 7"/>
</dbReference>
<evidence type="ECO:0000256" key="2">
    <source>
        <dbReference type="SAM" id="SignalP"/>
    </source>
</evidence>
<dbReference type="EMBL" id="RWGY01000029">
    <property type="protein sequence ID" value="TVU17914.1"/>
    <property type="molecule type" value="Genomic_DNA"/>
</dbReference>
<evidence type="ECO:0000256" key="1">
    <source>
        <dbReference type="SAM" id="MobiDB-lite"/>
    </source>
</evidence>
<feature type="chain" id="PRO_5023847770" evidence="2">
    <location>
        <begin position="21"/>
        <end position="165"/>
    </location>
</feature>
<comment type="caution">
    <text evidence="3">The sequence shown here is derived from an EMBL/GenBank/DDBJ whole genome shotgun (WGS) entry which is preliminary data.</text>
</comment>
<organism evidence="3 4">
    <name type="scientific">Eragrostis curvula</name>
    <name type="common">weeping love grass</name>
    <dbReference type="NCBI Taxonomy" id="38414"/>
    <lineage>
        <taxon>Eukaryota</taxon>
        <taxon>Viridiplantae</taxon>
        <taxon>Streptophyta</taxon>
        <taxon>Embryophyta</taxon>
        <taxon>Tracheophyta</taxon>
        <taxon>Spermatophyta</taxon>
        <taxon>Magnoliopsida</taxon>
        <taxon>Liliopsida</taxon>
        <taxon>Poales</taxon>
        <taxon>Poaceae</taxon>
        <taxon>PACMAD clade</taxon>
        <taxon>Chloridoideae</taxon>
        <taxon>Eragrostideae</taxon>
        <taxon>Eragrostidinae</taxon>
        <taxon>Eragrostis</taxon>
    </lineage>
</organism>
<gene>
    <name evidence="3" type="ORF">EJB05_33976</name>
</gene>
<keyword evidence="4" id="KW-1185">Reference proteome</keyword>
<proteinExistence type="predicted"/>
<evidence type="ECO:0000313" key="3">
    <source>
        <dbReference type="EMBL" id="TVU17914.1"/>
    </source>
</evidence>
<feature type="region of interest" description="Disordered" evidence="1">
    <location>
        <begin position="134"/>
        <end position="165"/>
    </location>
</feature>
<accession>A0A5J9U2U1</accession>
<dbReference type="AlphaFoldDB" id="A0A5J9U2U1"/>
<protein>
    <submittedName>
        <fullName evidence="3">Uncharacterized protein</fullName>
    </submittedName>
</protein>
<evidence type="ECO:0000313" key="4">
    <source>
        <dbReference type="Proteomes" id="UP000324897"/>
    </source>
</evidence>